<reference evidence="2 3" key="1">
    <citation type="submission" date="2023-12" db="EMBL/GenBank/DDBJ databases">
        <title>the genome sequence of Hyalangium sp. s54d21.</title>
        <authorList>
            <person name="Zhang X."/>
        </authorList>
    </citation>
    <scope>NUCLEOTIDE SEQUENCE [LARGE SCALE GENOMIC DNA]</scope>
    <source>
        <strain evidence="3">s54d21</strain>
    </source>
</reference>
<protein>
    <recommendedName>
        <fullName evidence="4">Lipoprotein</fullName>
    </recommendedName>
</protein>
<evidence type="ECO:0000256" key="1">
    <source>
        <dbReference type="SAM" id="MobiDB-lite"/>
    </source>
</evidence>
<dbReference type="PROSITE" id="PS51257">
    <property type="entry name" value="PROKAR_LIPOPROTEIN"/>
    <property type="match status" value="1"/>
</dbReference>
<keyword evidence="3" id="KW-1185">Reference proteome</keyword>
<name>A0ABU5GVK1_9BACT</name>
<dbReference type="EMBL" id="JAXIVS010000001">
    <property type="protein sequence ID" value="MDY7225213.1"/>
    <property type="molecule type" value="Genomic_DNA"/>
</dbReference>
<accession>A0ABU5GVK1</accession>
<proteinExistence type="predicted"/>
<evidence type="ECO:0000313" key="3">
    <source>
        <dbReference type="Proteomes" id="UP001291309"/>
    </source>
</evidence>
<sequence length="692" mass="74834">MKRLLLLAALAGAGCYSTDGKIDGSSLDSDVGSFRVEVKGIYTVTDTGANRTPLSVVSSCSARYGSPAEVPVAVRGTPDCRYAIPKSAMDIDLAITALDRNGEPLTSFNGPVSFRVVPGNLSGPYETRWKQLENGQGDGTVRVKHLYGEVRVWVQDEPPQLEYSDGGIRYTDGGVRSDGGDPNSLPQDSGTHSYATGLTAPVYFEEPTLARVQEPEVYNDNRISPFSGQFLTVGRPPESGTPLLQNCPPGYDSRDPSKKDPNDGKLATLVVTGTDPGGFFVTDLTACKVREYTGSGSNVRTPEPTGFMPGTYGSIYIYNYSFPEGLYPGDLLWSISGSVQEFTATTQLTFPAWIIREKVRELPPAEWEKYLNQLNVVELNLRHCGLDNLVAPYVTDSLCGYSYGNLKMESMESALVKLRRVRMPEIFENCDTNGDGSVPFFCPGAGGAAYTYCGEENQAEIAERTCNINCIVGLGKHAGKVCAERNTYNGFGQFVVEMAAPGPREAGFDDSLDRRTQVITVSPLESRATPTAITTGVNGPAQVRVWCDTPVRVKFGTASVRATIDDVPLAAKAVMEHTMTGTEQFVAVLADGDVINRGQCHVSLNSRTRINVVTRDAVPDLVVDCNENDSNADAAKQCQLLRTATYNITGHLRQVSAARPRWIISPRDADDVCCFPGPEGACPRPIKQCPAE</sequence>
<dbReference type="Proteomes" id="UP001291309">
    <property type="component" value="Unassembled WGS sequence"/>
</dbReference>
<feature type="region of interest" description="Disordered" evidence="1">
    <location>
        <begin position="170"/>
        <end position="191"/>
    </location>
</feature>
<dbReference type="RefSeq" id="WP_321543929.1">
    <property type="nucleotide sequence ID" value="NZ_JAXIVS010000001.1"/>
</dbReference>
<gene>
    <name evidence="2" type="ORF">SYV04_02425</name>
</gene>
<evidence type="ECO:0000313" key="2">
    <source>
        <dbReference type="EMBL" id="MDY7225213.1"/>
    </source>
</evidence>
<organism evidence="2 3">
    <name type="scientific">Hyalangium rubrum</name>
    <dbReference type="NCBI Taxonomy" id="3103134"/>
    <lineage>
        <taxon>Bacteria</taxon>
        <taxon>Pseudomonadati</taxon>
        <taxon>Myxococcota</taxon>
        <taxon>Myxococcia</taxon>
        <taxon>Myxococcales</taxon>
        <taxon>Cystobacterineae</taxon>
        <taxon>Archangiaceae</taxon>
        <taxon>Hyalangium</taxon>
    </lineage>
</organism>
<evidence type="ECO:0008006" key="4">
    <source>
        <dbReference type="Google" id="ProtNLM"/>
    </source>
</evidence>
<comment type="caution">
    <text evidence="2">The sequence shown here is derived from an EMBL/GenBank/DDBJ whole genome shotgun (WGS) entry which is preliminary data.</text>
</comment>